<dbReference type="PANTHER" id="PTHR30537:SF3">
    <property type="entry name" value="TRANSCRIPTIONAL REGULATORY PROTEIN"/>
    <property type="match status" value="1"/>
</dbReference>
<dbReference type="InterPro" id="IPR005119">
    <property type="entry name" value="LysR_subst-bd"/>
</dbReference>
<dbReference type="Gene3D" id="1.10.10.10">
    <property type="entry name" value="Winged helix-like DNA-binding domain superfamily/Winged helix DNA-binding domain"/>
    <property type="match status" value="1"/>
</dbReference>
<dbReference type="SUPFAM" id="SSF46785">
    <property type="entry name" value="Winged helix' DNA-binding domain"/>
    <property type="match status" value="1"/>
</dbReference>
<evidence type="ECO:0000256" key="4">
    <source>
        <dbReference type="ARBA" id="ARBA00023163"/>
    </source>
</evidence>
<dbReference type="GO" id="GO:0043565">
    <property type="term" value="F:sequence-specific DNA binding"/>
    <property type="evidence" value="ECO:0007669"/>
    <property type="project" value="TreeGrafter"/>
</dbReference>
<protein>
    <submittedName>
        <fullName evidence="6">DNA-binding transcriptional LysR family regulator</fullName>
    </submittedName>
</protein>
<evidence type="ECO:0000256" key="3">
    <source>
        <dbReference type="ARBA" id="ARBA00023125"/>
    </source>
</evidence>
<reference evidence="6 7" key="1">
    <citation type="submission" date="2018-07" db="EMBL/GenBank/DDBJ databases">
        <title>Genomic Encyclopedia of Type Strains, Phase III (KMG-III): the genomes of soil and plant-associated and newly described type strains.</title>
        <authorList>
            <person name="Whitman W."/>
        </authorList>
    </citation>
    <scope>NUCLEOTIDE SEQUENCE [LARGE SCALE GENOMIC DNA]</scope>
    <source>
        <strain evidence="6 7">CECT 8488</strain>
    </source>
</reference>
<dbReference type="AlphaFoldDB" id="A0A3D9HVK4"/>
<dbReference type="InterPro" id="IPR000847">
    <property type="entry name" value="LysR_HTH_N"/>
</dbReference>
<dbReference type="RefSeq" id="WP_115934608.1">
    <property type="nucleotide sequence ID" value="NZ_QRDW01000001.1"/>
</dbReference>
<keyword evidence="2" id="KW-0805">Transcription regulation</keyword>
<proteinExistence type="inferred from homology"/>
<comment type="caution">
    <text evidence="6">The sequence shown here is derived from an EMBL/GenBank/DDBJ whole genome shotgun (WGS) entry which is preliminary data.</text>
</comment>
<evidence type="ECO:0000256" key="1">
    <source>
        <dbReference type="ARBA" id="ARBA00009437"/>
    </source>
</evidence>
<dbReference type="InterPro" id="IPR058163">
    <property type="entry name" value="LysR-type_TF_proteobact-type"/>
</dbReference>
<accession>A0A3D9HVK4</accession>
<evidence type="ECO:0000313" key="7">
    <source>
        <dbReference type="Proteomes" id="UP000256845"/>
    </source>
</evidence>
<dbReference type="EMBL" id="QRDW01000001">
    <property type="protein sequence ID" value="RED53470.1"/>
    <property type="molecule type" value="Genomic_DNA"/>
</dbReference>
<gene>
    <name evidence="6" type="ORF">DFP90_101259</name>
</gene>
<evidence type="ECO:0000259" key="5">
    <source>
        <dbReference type="PROSITE" id="PS50931"/>
    </source>
</evidence>
<dbReference type="GO" id="GO:0006351">
    <property type="term" value="P:DNA-templated transcription"/>
    <property type="evidence" value="ECO:0007669"/>
    <property type="project" value="TreeGrafter"/>
</dbReference>
<feature type="domain" description="HTH lysR-type" evidence="5">
    <location>
        <begin position="2"/>
        <end position="59"/>
    </location>
</feature>
<dbReference type="InterPro" id="IPR036390">
    <property type="entry name" value="WH_DNA-bd_sf"/>
</dbReference>
<organism evidence="6 7">
    <name type="scientific">Aestuariispira insulae</name>
    <dbReference type="NCBI Taxonomy" id="1461337"/>
    <lineage>
        <taxon>Bacteria</taxon>
        <taxon>Pseudomonadati</taxon>
        <taxon>Pseudomonadota</taxon>
        <taxon>Alphaproteobacteria</taxon>
        <taxon>Rhodospirillales</taxon>
        <taxon>Kiloniellaceae</taxon>
        <taxon>Aestuariispira</taxon>
    </lineage>
</organism>
<keyword evidence="7" id="KW-1185">Reference proteome</keyword>
<dbReference type="Pfam" id="PF03466">
    <property type="entry name" value="LysR_substrate"/>
    <property type="match status" value="1"/>
</dbReference>
<dbReference type="Proteomes" id="UP000256845">
    <property type="component" value="Unassembled WGS sequence"/>
</dbReference>
<evidence type="ECO:0000256" key="2">
    <source>
        <dbReference type="ARBA" id="ARBA00023015"/>
    </source>
</evidence>
<dbReference type="Gene3D" id="3.40.190.290">
    <property type="match status" value="1"/>
</dbReference>
<dbReference type="SUPFAM" id="SSF53850">
    <property type="entry name" value="Periplasmic binding protein-like II"/>
    <property type="match status" value="1"/>
</dbReference>
<sequence>MFDWDDIRLFLAVSRTGTVRGAAKQLSLTHATVSRRLHQLEEKLGTTLFDRTSTRHILTEAGQNILETAQEVEAGMARIDRMAFARDSRLAGLVRLSMLDSLYLAIVQPFLGRFQARHPMIEIELITTDYLSNLAQREADIVVRITKTPPDSALGRKLADSPLACYAAEGYLADRPKLDRWIALTHEPARQPILSARTVLTANSLIIARDHIRDGLGIGLLPCFLGDQTEGVTRMPGIDPIPDMEIWALMHPDIKNVPRIRSAMDFLYEIFDEQRVLIEGSAY</sequence>
<dbReference type="Pfam" id="PF00126">
    <property type="entry name" value="HTH_1"/>
    <property type="match status" value="1"/>
</dbReference>
<name>A0A3D9HVK4_9PROT</name>
<keyword evidence="4" id="KW-0804">Transcription</keyword>
<dbReference type="InterPro" id="IPR036388">
    <property type="entry name" value="WH-like_DNA-bd_sf"/>
</dbReference>
<comment type="similarity">
    <text evidence="1">Belongs to the LysR transcriptional regulatory family.</text>
</comment>
<evidence type="ECO:0000313" key="6">
    <source>
        <dbReference type="EMBL" id="RED53470.1"/>
    </source>
</evidence>
<dbReference type="PROSITE" id="PS50931">
    <property type="entry name" value="HTH_LYSR"/>
    <property type="match status" value="1"/>
</dbReference>
<keyword evidence="3 6" id="KW-0238">DNA-binding</keyword>
<dbReference type="GO" id="GO:0003700">
    <property type="term" value="F:DNA-binding transcription factor activity"/>
    <property type="evidence" value="ECO:0007669"/>
    <property type="project" value="InterPro"/>
</dbReference>
<dbReference type="PANTHER" id="PTHR30537">
    <property type="entry name" value="HTH-TYPE TRANSCRIPTIONAL REGULATOR"/>
    <property type="match status" value="1"/>
</dbReference>
<dbReference type="OrthoDB" id="7333438at2"/>